<organism evidence="2">
    <name type="scientific">viral metagenome</name>
    <dbReference type="NCBI Taxonomy" id="1070528"/>
    <lineage>
        <taxon>unclassified sequences</taxon>
        <taxon>metagenomes</taxon>
        <taxon>organismal metagenomes</taxon>
    </lineage>
</organism>
<keyword evidence="1" id="KW-0472">Membrane</keyword>
<accession>A0A6C0APP7</accession>
<evidence type="ECO:0000313" key="2">
    <source>
        <dbReference type="EMBL" id="QHS81311.1"/>
    </source>
</evidence>
<dbReference type="AlphaFoldDB" id="A0A6C0APP7"/>
<feature type="transmembrane region" description="Helical" evidence="1">
    <location>
        <begin position="81"/>
        <end position="100"/>
    </location>
</feature>
<protein>
    <submittedName>
        <fullName evidence="2">Uncharacterized protein</fullName>
    </submittedName>
</protein>
<evidence type="ECO:0000256" key="1">
    <source>
        <dbReference type="SAM" id="Phobius"/>
    </source>
</evidence>
<feature type="transmembrane region" description="Helical" evidence="1">
    <location>
        <begin position="43"/>
        <end position="61"/>
    </location>
</feature>
<dbReference type="EMBL" id="MN740733">
    <property type="protein sequence ID" value="QHS81311.1"/>
    <property type="molecule type" value="Genomic_DNA"/>
</dbReference>
<reference evidence="2" key="1">
    <citation type="journal article" date="2020" name="Nature">
        <title>Giant virus diversity and host interactions through global metagenomics.</title>
        <authorList>
            <person name="Schulz F."/>
            <person name="Roux S."/>
            <person name="Paez-Espino D."/>
            <person name="Jungbluth S."/>
            <person name="Walsh D.A."/>
            <person name="Denef V.J."/>
            <person name="McMahon K.D."/>
            <person name="Konstantinidis K.T."/>
            <person name="Eloe-Fadrosh E.A."/>
            <person name="Kyrpides N.C."/>
            <person name="Woyke T."/>
        </authorList>
    </citation>
    <scope>NUCLEOTIDE SEQUENCE</scope>
    <source>
        <strain evidence="2">GVMAG-S-1101161-73</strain>
    </source>
</reference>
<keyword evidence="1" id="KW-1133">Transmembrane helix</keyword>
<keyword evidence="1" id="KW-0812">Transmembrane</keyword>
<proteinExistence type="predicted"/>
<sequence>MSSDDKSVFDKMEDATVDLVTNIRQHNAEYVLAGLLIGLHKPSMGWIIIGLTSALPTIIILKHSEWIQRLKDERIEHVILFLLLLLSSDIYALSCFGKAIGFN</sequence>
<name>A0A6C0APP7_9ZZZZ</name>